<dbReference type="InterPro" id="IPR049704">
    <property type="entry name" value="Aminotrans_3_PPA_site"/>
</dbReference>
<dbReference type="Gene3D" id="3.90.1150.10">
    <property type="entry name" value="Aspartate Aminotransferase, domain 1"/>
    <property type="match status" value="1"/>
</dbReference>
<evidence type="ECO:0000256" key="4">
    <source>
        <dbReference type="ARBA" id="ARBA00022898"/>
    </source>
</evidence>
<dbReference type="InterPro" id="IPR015422">
    <property type="entry name" value="PyrdxlP-dep_Trfase_small"/>
</dbReference>
<keyword evidence="2 5" id="KW-0028">Amino-acid biosynthesis</keyword>
<dbReference type="GO" id="GO:0030170">
    <property type="term" value="F:pyridoxal phosphate binding"/>
    <property type="evidence" value="ECO:0007669"/>
    <property type="project" value="InterPro"/>
</dbReference>
<comment type="similarity">
    <text evidence="5">Belongs to the class-III pyridoxal-phosphate-dependent aminotransferase family. ArgD subfamily.</text>
</comment>
<comment type="pathway">
    <text evidence="5">Amino-acid biosynthesis; L-arginine biosynthesis; N(2)-acetyl-L-ornithine from L-glutamate: step 4/4.</text>
</comment>
<sequence length="413" mass="42568">MTAATPSTPAASSNASLTARWQEALMDNYGTPRLPLVRGAGSRLWDADGKEYVDFVGGIAVNALGHGHPAVVDAVSRQIAALGHVSNLFVAEPPVVLAERLLQLFGRDGRVYFCNSGAEANEAAFKIGRLTGRPHMVATEGGFHGRTMGALALTGQPGKQEPFLPLPGDVTHVPYGDVDALRAAVTEDTAFVIIEPVQGENGAVVPPAGYLKAAREITRATGTLLVLDEVQTGVGRTGHWFAHFAEEDVLPDVVTLAKGLGGGLPLGATVAFGPAAELLRPGHHGTTFGGNPVACAAGLAVLDTITAEGLLDHAKRAGERLRHGIESAGHGMVDHVRGAGLLLGMVLTEPLAAQVQRAAQDAGFLVNAPAPDVVRLMPALNVGDTEVDAFLRALPGVLDQAAAAANGDGRSGE</sequence>
<feature type="binding site" evidence="5">
    <location>
        <position position="143"/>
    </location>
    <ligand>
        <name>pyridoxal 5'-phosphate</name>
        <dbReference type="ChEBI" id="CHEBI:597326"/>
    </ligand>
</feature>
<keyword evidence="5" id="KW-0963">Cytoplasm</keyword>
<organism evidence="6 7">
    <name type="scientific">Streptomyces spectabilis</name>
    <dbReference type="NCBI Taxonomy" id="68270"/>
    <lineage>
        <taxon>Bacteria</taxon>
        <taxon>Bacillati</taxon>
        <taxon>Actinomycetota</taxon>
        <taxon>Actinomycetes</taxon>
        <taxon>Kitasatosporales</taxon>
        <taxon>Streptomycetaceae</taxon>
        <taxon>Streptomyces</taxon>
    </lineage>
</organism>
<dbReference type="UniPathway" id="UPA00068">
    <property type="reaction ID" value="UER00109"/>
</dbReference>
<evidence type="ECO:0000256" key="2">
    <source>
        <dbReference type="ARBA" id="ARBA00022605"/>
    </source>
</evidence>
<dbReference type="EMBL" id="CP040916">
    <property type="protein sequence ID" value="QDQ10520.1"/>
    <property type="molecule type" value="Genomic_DNA"/>
</dbReference>
<protein>
    <recommendedName>
        <fullName evidence="5">Acetylornithine aminotransferase</fullName>
        <shortName evidence="5">ACOAT</shortName>
        <ecNumber evidence="5">2.6.1.11</ecNumber>
    </recommendedName>
</protein>
<feature type="binding site" evidence="5">
    <location>
        <begin position="228"/>
        <end position="231"/>
    </location>
    <ligand>
        <name>pyridoxal 5'-phosphate</name>
        <dbReference type="ChEBI" id="CHEBI:597326"/>
    </ligand>
</feature>
<feature type="binding site" evidence="5">
    <location>
        <position position="287"/>
    </location>
    <ligand>
        <name>pyridoxal 5'-phosphate</name>
        <dbReference type="ChEBI" id="CHEBI:597326"/>
    </ligand>
</feature>
<dbReference type="InterPro" id="IPR005814">
    <property type="entry name" value="Aminotrans_3"/>
</dbReference>
<dbReference type="HAMAP" id="MF_01107">
    <property type="entry name" value="ArgD_aminotrans_3"/>
    <property type="match status" value="1"/>
</dbReference>
<reference evidence="6 7" key="1">
    <citation type="journal article" date="2019" name="J. Ind. Microbiol. Biotechnol.">
        <title>The complete genomic sequence of Streptomyces spectabilis NRRL-2792 and identification of secondary metabolite biosynthetic gene clusters.</title>
        <authorList>
            <person name="Sinha A."/>
            <person name="Phillips-Salemka S."/>
            <person name="Niraula T.A."/>
            <person name="Short K.A."/>
            <person name="Niraula N.P."/>
        </authorList>
    </citation>
    <scope>NUCLEOTIDE SEQUENCE [LARGE SCALE GENOMIC DNA]</scope>
    <source>
        <strain evidence="6 7">NRRL 2792</strain>
    </source>
</reference>
<dbReference type="SUPFAM" id="SSF53383">
    <property type="entry name" value="PLP-dependent transferases"/>
    <property type="match status" value="1"/>
</dbReference>
<evidence type="ECO:0000313" key="7">
    <source>
        <dbReference type="Proteomes" id="UP000316806"/>
    </source>
</evidence>
<dbReference type="GO" id="GO:0042802">
    <property type="term" value="F:identical protein binding"/>
    <property type="evidence" value="ECO:0007669"/>
    <property type="project" value="TreeGrafter"/>
</dbReference>
<dbReference type="CDD" id="cd00610">
    <property type="entry name" value="OAT_like"/>
    <property type="match status" value="1"/>
</dbReference>
<dbReference type="NCBIfam" id="NF002874">
    <property type="entry name" value="PRK03244.1"/>
    <property type="match status" value="1"/>
</dbReference>
<accession>A0A516R4E4</accession>
<comment type="subunit">
    <text evidence="5">Homodimer.</text>
</comment>
<dbReference type="GO" id="GO:0003992">
    <property type="term" value="F:N2-acetyl-L-ornithine:2-oxoglutarate 5-aminotransferase activity"/>
    <property type="evidence" value="ECO:0007669"/>
    <property type="project" value="UniProtKB-UniRule"/>
</dbReference>
<dbReference type="Gene3D" id="3.40.640.10">
    <property type="entry name" value="Type I PLP-dependent aspartate aminotransferase-like (Major domain)"/>
    <property type="match status" value="1"/>
</dbReference>
<feature type="binding site" evidence="5">
    <location>
        <position position="146"/>
    </location>
    <ligand>
        <name>N(2)-acetyl-L-ornithine</name>
        <dbReference type="ChEBI" id="CHEBI:57805"/>
    </ligand>
</feature>
<comment type="subcellular location">
    <subcellularLocation>
        <location evidence="5">Cytoplasm</location>
    </subcellularLocation>
</comment>
<dbReference type="PROSITE" id="PS00600">
    <property type="entry name" value="AA_TRANSFER_CLASS_3"/>
    <property type="match status" value="1"/>
</dbReference>
<evidence type="ECO:0000256" key="3">
    <source>
        <dbReference type="ARBA" id="ARBA00022679"/>
    </source>
</evidence>
<dbReference type="PANTHER" id="PTHR11986:SF79">
    <property type="entry name" value="ACETYLORNITHINE AMINOTRANSFERASE, MITOCHONDRIAL"/>
    <property type="match status" value="1"/>
</dbReference>
<dbReference type="RefSeq" id="WP_144002448.1">
    <property type="nucleotide sequence ID" value="NZ_CP040916.1"/>
</dbReference>
<evidence type="ECO:0000256" key="1">
    <source>
        <dbReference type="ARBA" id="ARBA00022576"/>
    </source>
</evidence>
<dbReference type="GO" id="GO:0006526">
    <property type="term" value="P:L-arginine biosynthetic process"/>
    <property type="evidence" value="ECO:0007669"/>
    <property type="project" value="UniProtKB-UniRule"/>
</dbReference>
<keyword evidence="1 5" id="KW-0032">Aminotransferase</keyword>
<name>A0A516R4E4_STRST</name>
<dbReference type="EC" id="2.6.1.11" evidence="5"/>
<comment type="cofactor">
    <cofactor evidence="5">
        <name>pyridoxal 5'-phosphate</name>
        <dbReference type="ChEBI" id="CHEBI:597326"/>
    </cofactor>
    <text evidence="5">Binds 1 pyridoxal phosphate per subunit.</text>
</comment>
<evidence type="ECO:0000256" key="5">
    <source>
        <dbReference type="HAMAP-Rule" id="MF_01107"/>
    </source>
</evidence>
<dbReference type="InterPro" id="IPR050103">
    <property type="entry name" value="Class-III_PLP-dep_AT"/>
</dbReference>
<evidence type="ECO:0000313" key="6">
    <source>
        <dbReference type="EMBL" id="QDQ10520.1"/>
    </source>
</evidence>
<feature type="binding site" evidence="5">
    <location>
        <begin position="117"/>
        <end position="118"/>
    </location>
    <ligand>
        <name>pyridoxal 5'-phosphate</name>
        <dbReference type="ChEBI" id="CHEBI:597326"/>
    </ligand>
</feature>
<dbReference type="AlphaFoldDB" id="A0A516R4E4"/>
<dbReference type="FunFam" id="3.40.640.10:FF:000004">
    <property type="entry name" value="Acetylornithine aminotransferase"/>
    <property type="match status" value="1"/>
</dbReference>
<feature type="modified residue" description="N6-(pyridoxal phosphate)lysine" evidence="5">
    <location>
        <position position="258"/>
    </location>
</feature>
<dbReference type="InterPro" id="IPR015424">
    <property type="entry name" value="PyrdxlP-dep_Trfase"/>
</dbReference>
<keyword evidence="3 5" id="KW-0808">Transferase</keyword>
<dbReference type="NCBIfam" id="TIGR00707">
    <property type="entry name" value="argD"/>
    <property type="match status" value="1"/>
</dbReference>
<keyword evidence="5" id="KW-0055">Arginine biosynthesis</keyword>
<dbReference type="InterPro" id="IPR015421">
    <property type="entry name" value="PyrdxlP-dep_Trfase_major"/>
</dbReference>
<proteinExistence type="inferred from homology"/>
<comment type="catalytic activity">
    <reaction evidence="5">
        <text>N(2)-acetyl-L-ornithine + 2-oxoglutarate = N-acetyl-L-glutamate 5-semialdehyde + L-glutamate</text>
        <dbReference type="Rhea" id="RHEA:18049"/>
        <dbReference type="ChEBI" id="CHEBI:16810"/>
        <dbReference type="ChEBI" id="CHEBI:29123"/>
        <dbReference type="ChEBI" id="CHEBI:29985"/>
        <dbReference type="ChEBI" id="CHEBI:57805"/>
        <dbReference type="EC" id="2.6.1.11"/>
    </reaction>
</comment>
<dbReference type="Proteomes" id="UP000316806">
    <property type="component" value="Chromosome"/>
</dbReference>
<dbReference type="GO" id="GO:0005737">
    <property type="term" value="C:cytoplasm"/>
    <property type="evidence" value="ECO:0007669"/>
    <property type="project" value="UniProtKB-SubCell"/>
</dbReference>
<feature type="binding site" evidence="5">
    <location>
        <position position="286"/>
    </location>
    <ligand>
        <name>N(2)-acetyl-L-ornithine</name>
        <dbReference type="ChEBI" id="CHEBI:57805"/>
    </ligand>
</feature>
<keyword evidence="4 5" id="KW-0663">Pyridoxal phosphate</keyword>
<dbReference type="PIRSF" id="PIRSF000521">
    <property type="entry name" value="Transaminase_4ab_Lys_Orn"/>
    <property type="match status" value="1"/>
</dbReference>
<dbReference type="InterPro" id="IPR004636">
    <property type="entry name" value="AcOrn/SuccOrn_fam"/>
</dbReference>
<comment type="miscellaneous">
    <text evidence="5">May also have succinyldiaminopimelate aminotransferase activity, thus carrying out the corresponding step in lysine biosynthesis.</text>
</comment>
<dbReference type="Pfam" id="PF00202">
    <property type="entry name" value="Aminotran_3"/>
    <property type="match status" value="1"/>
</dbReference>
<gene>
    <name evidence="5" type="primary">argD</name>
    <name evidence="6" type="ORF">FH965_07995</name>
</gene>
<dbReference type="PANTHER" id="PTHR11986">
    <property type="entry name" value="AMINOTRANSFERASE CLASS III"/>
    <property type="match status" value="1"/>
</dbReference>